<feature type="transmembrane region" description="Helical" evidence="1">
    <location>
        <begin position="282"/>
        <end position="309"/>
    </location>
</feature>
<protein>
    <recommendedName>
        <fullName evidence="4">Membrane proteinase PrsW, cleaves anti-sigma factor RsiW, M82 family</fullName>
    </recommendedName>
</protein>
<feature type="transmembrane region" description="Helical" evidence="1">
    <location>
        <begin position="75"/>
        <end position="97"/>
    </location>
</feature>
<feature type="transmembrane region" description="Helical" evidence="1">
    <location>
        <begin position="185"/>
        <end position="208"/>
    </location>
</feature>
<dbReference type="Pfam" id="PF13367">
    <property type="entry name" value="PrsW-protease"/>
    <property type="match status" value="1"/>
</dbReference>
<dbReference type="Proteomes" id="UP001500767">
    <property type="component" value="Unassembled WGS sequence"/>
</dbReference>
<keyword evidence="3" id="KW-1185">Reference proteome</keyword>
<keyword evidence="1" id="KW-1133">Transmembrane helix</keyword>
<organism evidence="2 3">
    <name type="scientific">Microlunatus spumicola</name>
    <dbReference type="NCBI Taxonomy" id="81499"/>
    <lineage>
        <taxon>Bacteria</taxon>
        <taxon>Bacillati</taxon>
        <taxon>Actinomycetota</taxon>
        <taxon>Actinomycetes</taxon>
        <taxon>Propionibacteriales</taxon>
        <taxon>Propionibacteriaceae</taxon>
        <taxon>Microlunatus</taxon>
    </lineage>
</organism>
<dbReference type="PANTHER" id="PTHR36844">
    <property type="entry name" value="PROTEASE PRSW"/>
    <property type="match status" value="1"/>
</dbReference>
<feature type="transmembrane region" description="Helical" evidence="1">
    <location>
        <begin position="50"/>
        <end position="69"/>
    </location>
</feature>
<evidence type="ECO:0000256" key="1">
    <source>
        <dbReference type="SAM" id="Phobius"/>
    </source>
</evidence>
<name>A0ABP6WIT8_9ACTN</name>
<evidence type="ECO:0008006" key="4">
    <source>
        <dbReference type="Google" id="ProtNLM"/>
    </source>
</evidence>
<proteinExistence type="predicted"/>
<feature type="transmembrane region" description="Helical" evidence="1">
    <location>
        <begin position="228"/>
        <end position="250"/>
    </location>
</feature>
<dbReference type="EMBL" id="BAAAYR010000001">
    <property type="protein sequence ID" value="GAA3550758.1"/>
    <property type="molecule type" value="Genomic_DNA"/>
</dbReference>
<reference evidence="3" key="1">
    <citation type="journal article" date="2019" name="Int. J. Syst. Evol. Microbiol.">
        <title>The Global Catalogue of Microorganisms (GCM) 10K type strain sequencing project: providing services to taxonomists for standard genome sequencing and annotation.</title>
        <authorList>
            <consortium name="The Broad Institute Genomics Platform"/>
            <consortium name="The Broad Institute Genome Sequencing Center for Infectious Disease"/>
            <person name="Wu L."/>
            <person name="Ma J."/>
        </authorList>
    </citation>
    <scope>NUCLEOTIDE SEQUENCE [LARGE SCALE GENOMIC DNA]</scope>
    <source>
        <strain evidence="3">JCM 16540</strain>
    </source>
</reference>
<accession>A0ABP6WIT8</accession>
<keyword evidence="1" id="KW-0812">Transmembrane</keyword>
<evidence type="ECO:0000313" key="3">
    <source>
        <dbReference type="Proteomes" id="UP001500767"/>
    </source>
</evidence>
<gene>
    <name evidence="2" type="ORF">GCM10022197_02030</name>
</gene>
<sequence>MTTALPEPGTGASPAAPPTLTDVAVERLRVVRESGWGAPVRFVQPRNAAFWVYVALVGFGLSVILRYLSNASVVYGTPITVAVVLFALYGGLFWWFTQHIDRYAHLPRKLLVIAFFWGGFGAIIMASYANSPILSLLGKAFGLSWASDWGAGIAAPIDEELAKGLGLLLLIALASRAVSTAFDGFILGAFIGLGFQIVEDLTYAVAAAGKGFGADPSGSVLQLVEVRAVFGLGAHIAYSAIFCTGLVLFLGRPGQPRRVGAGLGLMLTAMLLHGVWDNSGGILGPAIGFALVAWVLLTALTLVIVVRVFRRTVGVERAYMRAVLAPEVESGTITAEEAGALAGDGRARRAYRRVAQDRGRRRLVLMAAHDLADELGSANGAESDRVRFARDELARVRSQPV</sequence>
<evidence type="ECO:0000313" key="2">
    <source>
        <dbReference type="EMBL" id="GAA3550758.1"/>
    </source>
</evidence>
<keyword evidence="1" id="KW-0472">Membrane</keyword>
<feature type="transmembrane region" description="Helical" evidence="1">
    <location>
        <begin position="259"/>
        <end position="276"/>
    </location>
</feature>
<feature type="transmembrane region" description="Helical" evidence="1">
    <location>
        <begin position="109"/>
        <end position="129"/>
    </location>
</feature>
<comment type="caution">
    <text evidence="2">The sequence shown here is derived from an EMBL/GenBank/DDBJ whole genome shotgun (WGS) entry which is preliminary data.</text>
</comment>
<dbReference type="RefSeq" id="WP_204912644.1">
    <property type="nucleotide sequence ID" value="NZ_BAAAYR010000001.1"/>
</dbReference>
<dbReference type="PANTHER" id="PTHR36844:SF1">
    <property type="entry name" value="PROTEASE PRSW"/>
    <property type="match status" value="1"/>
</dbReference>
<dbReference type="InterPro" id="IPR026898">
    <property type="entry name" value="PrsW"/>
</dbReference>
<feature type="transmembrane region" description="Helical" evidence="1">
    <location>
        <begin position="149"/>
        <end position="173"/>
    </location>
</feature>